<evidence type="ECO:0000313" key="3">
    <source>
        <dbReference type="Proteomes" id="UP001465119"/>
    </source>
</evidence>
<dbReference type="Gene3D" id="1.10.260.40">
    <property type="entry name" value="lambda repressor-like DNA-binding domains"/>
    <property type="match status" value="1"/>
</dbReference>
<keyword evidence="3" id="KW-1185">Reference proteome</keyword>
<gene>
    <name evidence="2" type="ORF">WMO20_06920</name>
</gene>
<dbReference type="Proteomes" id="UP001465119">
    <property type="component" value="Unassembled WGS sequence"/>
</dbReference>
<dbReference type="InterPro" id="IPR010982">
    <property type="entry name" value="Lambda_DNA-bd_dom_sf"/>
</dbReference>
<dbReference type="EMBL" id="JBBMEN010000006">
    <property type="protein sequence ID" value="MEQ2385659.1"/>
    <property type="molecule type" value="Genomic_DNA"/>
</dbReference>
<evidence type="ECO:0000259" key="1">
    <source>
        <dbReference type="PROSITE" id="PS50943"/>
    </source>
</evidence>
<comment type="caution">
    <text evidence="2">The sequence shown here is derived from an EMBL/GenBank/DDBJ whole genome shotgun (WGS) entry which is preliminary data.</text>
</comment>
<dbReference type="PROSITE" id="PS50943">
    <property type="entry name" value="HTH_CROC1"/>
    <property type="match status" value="1"/>
</dbReference>
<feature type="domain" description="HTH cro/C1-type" evidence="1">
    <location>
        <begin position="12"/>
        <end position="65"/>
    </location>
</feature>
<organism evidence="2 3">
    <name type="scientific">Faecalibacterium intestinale</name>
    <dbReference type="NCBI Taxonomy" id="3133155"/>
    <lineage>
        <taxon>Bacteria</taxon>
        <taxon>Bacillati</taxon>
        <taxon>Bacillota</taxon>
        <taxon>Clostridia</taxon>
        <taxon>Eubacteriales</taxon>
        <taxon>Oscillospiraceae</taxon>
        <taxon>Faecalibacterium</taxon>
    </lineage>
</organism>
<dbReference type="InterPro" id="IPR001387">
    <property type="entry name" value="Cro/C1-type_HTH"/>
</dbReference>
<reference evidence="2 3" key="1">
    <citation type="submission" date="2024-03" db="EMBL/GenBank/DDBJ databases">
        <title>Human intestinal bacterial collection.</title>
        <authorList>
            <person name="Pauvert C."/>
            <person name="Hitch T.C.A."/>
            <person name="Clavel T."/>
        </authorList>
    </citation>
    <scope>NUCLEOTIDE SEQUENCE [LARGE SCALE GENOMIC DNA]</scope>
    <source>
        <strain evidence="2 3">CLA-AA-H281</strain>
    </source>
</reference>
<dbReference type="SUPFAM" id="SSF47413">
    <property type="entry name" value="lambda repressor-like DNA-binding domains"/>
    <property type="match status" value="1"/>
</dbReference>
<accession>A0ABV1C2L2</accession>
<name>A0ABV1C2L2_9FIRM</name>
<sequence>MAKSIILDRVAVIAEMARQDLTTEELSRKAGVGRSAISKARIGGAMWRTTAGHIADALGVPLESLRLPPQEQEVHHVERQQ</sequence>
<evidence type="ECO:0000313" key="2">
    <source>
        <dbReference type="EMBL" id="MEQ2385659.1"/>
    </source>
</evidence>
<protein>
    <recommendedName>
        <fullName evidence="1">HTH cro/C1-type domain-containing protein</fullName>
    </recommendedName>
</protein>
<proteinExistence type="predicted"/>
<dbReference type="RefSeq" id="WP_349186229.1">
    <property type="nucleotide sequence ID" value="NZ_JBBMEN010000006.1"/>
</dbReference>